<proteinExistence type="predicted"/>
<dbReference type="InterPro" id="IPR014001">
    <property type="entry name" value="Helicase_ATP-bd"/>
</dbReference>
<dbReference type="SUPFAM" id="SSF52540">
    <property type="entry name" value="P-loop containing nucleoside triphosphate hydrolases"/>
    <property type="match status" value="2"/>
</dbReference>
<gene>
    <name evidence="4" type="ORF">GCWU000182_001458</name>
</gene>
<name>W1Q2I3_ABIDE</name>
<protein>
    <submittedName>
        <fullName evidence="4">Protein, SNF2 family</fullName>
    </submittedName>
</protein>
<evidence type="ECO:0000259" key="2">
    <source>
        <dbReference type="PROSITE" id="PS51192"/>
    </source>
</evidence>
<dbReference type="PANTHER" id="PTHR45766:SF6">
    <property type="entry name" value="SWI_SNF-RELATED MATRIX-ASSOCIATED ACTIN-DEPENDENT REGULATOR OF CHROMATIN SUBFAMILY A-LIKE PROTEIN 1"/>
    <property type="match status" value="1"/>
</dbReference>
<dbReference type="InterPro" id="IPR000330">
    <property type="entry name" value="SNF2_N"/>
</dbReference>
<feature type="domain" description="Helicase ATP-binding" evidence="2">
    <location>
        <begin position="7"/>
        <end position="148"/>
    </location>
</feature>
<dbReference type="EMBL" id="ACIN03000013">
    <property type="protein sequence ID" value="ESK65297.1"/>
    <property type="molecule type" value="Genomic_DNA"/>
</dbReference>
<evidence type="ECO:0000313" key="4">
    <source>
        <dbReference type="EMBL" id="ESK65297.1"/>
    </source>
</evidence>
<organism evidence="4 5">
    <name type="scientific">Abiotrophia defectiva ATCC 49176</name>
    <dbReference type="NCBI Taxonomy" id="592010"/>
    <lineage>
        <taxon>Bacteria</taxon>
        <taxon>Bacillati</taxon>
        <taxon>Bacillota</taxon>
        <taxon>Bacilli</taxon>
        <taxon>Lactobacillales</taxon>
        <taxon>Aerococcaceae</taxon>
        <taxon>Abiotrophia</taxon>
    </lineage>
</organism>
<dbReference type="Proteomes" id="UP000019050">
    <property type="component" value="Unassembled WGS sequence"/>
</dbReference>
<feature type="domain" description="Helicase C-terminal" evidence="3">
    <location>
        <begin position="254"/>
        <end position="397"/>
    </location>
</feature>
<evidence type="ECO:0000259" key="3">
    <source>
        <dbReference type="PROSITE" id="PS51194"/>
    </source>
</evidence>
<comment type="caution">
    <text evidence="4">The sequence shown here is derived from an EMBL/GenBank/DDBJ whole genome shotgun (WGS) entry which is preliminary data.</text>
</comment>
<dbReference type="HOGENOM" id="CLU_688416_0_0_9"/>
<dbReference type="STRING" id="592010.GCWU000182_001458"/>
<dbReference type="PROSITE" id="PS51192">
    <property type="entry name" value="HELICASE_ATP_BIND_1"/>
    <property type="match status" value="1"/>
</dbReference>
<dbReference type="GO" id="GO:0005524">
    <property type="term" value="F:ATP binding"/>
    <property type="evidence" value="ECO:0007669"/>
    <property type="project" value="InterPro"/>
</dbReference>
<dbReference type="eggNOG" id="COG0553">
    <property type="taxonomic scope" value="Bacteria"/>
</dbReference>
<sequence>MYEFQKEVLAGAKPNYLLAMDTGTGKTITSLHHYLKFSKGEPLIIFAPAQKVKEGGWERDIEFIEKHYHIKIPHRVISYGVLAKQKVPSKQFFVIFDEAHYIKNPTSQRGKVGQQFAKAATHFCLLTATPLSNGWEDSYNYFIMFGYFRNKTDMNRQHAVYEDLHFGPKVVKKIVAWRNEALLKSYFNRFTVSISKDDALDLPPLVERRVTFQPSKEYKTLRKTRVLNDEAFDNIPKLIHGLRYWANQEDKLSYIEMLLQGTNRNVIIFYQYKEEYERLHEIALKLGKQIYVVNGKASHLPPRDIWQSLKSSVTLVQYQSGSSGIELQYASEVVFYTPTYSYQDYEQSLGRAYRNGQTKKVTVYQFETQHTIESEVWEALANKKDFSTQLYAMTKLGG</sequence>
<dbReference type="GO" id="GO:0016787">
    <property type="term" value="F:hydrolase activity"/>
    <property type="evidence" value="ECO:0007669"/>
    <property type="project" value="UniProtKB-KW"/>
</dbReference>
<dbReference type="AlphaFoldDB" id="W1Q2I3"/>
<evidence type="ECO:0000313" key="5">
    <source>
        <dbReference type="Proteomes" id="UP000019050"/>
    </source>
</evidence>
<dbReference type="Pfam" id="PF00271">
    <property type="entry name" value="Helicase_C"/>
    <property type="match status" value="1"/>
</dbReference>
<dbReference type="InterPro" id="IPR027417">
    <property type="entry name" value="P-loop_NTPase"/>
</dbReference>
<dbReference type="Gene3D" id="3.40.50.300">
    <property type="entry name" value="P-loop containing nucleotide triphosphate hydrolases"/>
    <property type="match status" value="2"/>
</dbReference>
<keyword evidence="5" id="KW-1185">Reference proteome</keyword>
<evidence type="ECO:0000256" key="1">
    <source>
        <dbReference type="ARBA" id="ARBA00022801"/>
    </source>
</evidence>
<dbReference type="InterPro" id="IPR001650">
    <property type="entry name" value="Helicase_C-like"/>
</dbReference>
<accession>W1Q2I3</accession>
<dbReference type="PANTHER" id="PTHR45766">
    <property type="entry name" value="DNA ANNEALING HELICASE AND ENDONUCLEASE ZRANB3 FAMILY MEMBER"/>
    <property type="match status" value="1"/>
</dbReference>
<dbReference type="Pfam" id="PF00176">
    <property type="entry name" value="SNF2-rel_dom"/>
    <property type="match status" value="1"/>
</dbReference>
<reference evidence="4" key="1">
    <citation type="submission" date="2013-06" db="EMBL/GenBank/DDBJ databases">
        <authorList>
            <person name="Weinstock G."/>
            <person name="Sodergren E."/>
            <person name="Clifton S."/>
            <person name="Fulton L."/>
            <person name="Fulton B."/>
            <person name="Courtney L."/>
            <person name="Fronick C."/>
            <person name="Harrison M."/>
            <person name="Strong C."/>
            <person name="Farmer C."/>
            <person name="Delahaunty K."/>
            <person name="Markovic C."/>
            <person name="Hall O."/>
            <person name="Minx P."/>
            <person name="Tomlinson C."/>
            <person name="Mitreva M."/>
            <person name="Nelson J."/>
            <person name="Hou S."/>
            <person name="Wollam A."/>
            <person name="Pepin K.H."/>
            <person name="Johnson M."/>
            <person name="Bhonagiri V."/>
            <person name="Nash W.E."/>
            <person name="Warren W."/>
            <person name="Chinwalla A."/>
            <person name="Mardis E.R."/>
            <person name="Wilson R.K."/>
        </authorList>
    </citation>
    <scope>NUCLEOTIDE SEQUENCE [LARGE SCALE GENOMIC DNA]</scope>
    <source>
        <strain evidence="4">ATCC 49176</strain>
    </source>
</reference>
<keyword evidence="1" id="KW-0378">Hydrolase</keyword>
<dbReference type="PROSITE" id="PS51194">
    <property type="entry name" value="HELICASE_CTER"/>
    <property type="match status" value="1"/>
</dbReference>